<gene>
    <name evidence="3" type="ORF">P691DRAFT_778681</name>
</gene>
<proteinExistence type="predicted"/>
<evidence type="ECO:0000256" key="2">
    <source>
        <dbReference type="SAM" id="SignalP"/>
    </source>
</evidence>
<comment type="caution">
    <text evidence="3">The sequence shown here is derived from an EMBL/GenBank/DDBJ whole genome shotgun (WGS) entry which is preliminary data.</text>
</comment>
<accession>A0A9P6BZU9</accession>
<evidence type="ECO:0000313" key="4">
    <source>
        <dbReference type="Proteomes" id="UP000807342"/>
    </source>
</evidence>
<reference evidence="3" key="1">
    <citation type="submission" date="2020-11" db="EMBL/GenBank/DDBJ databases">
        <authorList>
            <consortium name="DOE Joint Genome Institute"/>
            <person name="Ahrendt S."/>
            <person name="Riley R."/>
            <person name="Andreopoulos W."/>
            <person name="Labutti K."/>
            <person name="Pangilinan J."/>
            <person name="Ruiz-Duenas F.J."/>
            <person name="Barrasa J.M."/>
            <person name="Sanchez-Garcia M."/>
            <person name="Camarero S."/>
            <person name="Miyauchi S."/>
            <person name="Serrano A."/>
            <person name="Linde D."/>
            <person name="Babiker R."/>
            <person name="Drula E."/>
            <person name="Ayuso-Fernandez I."/>
            <person name="Pacheco R."/>
            <person name="Padilla G."/>
            <person name="Ferreira P."/>
            <person name="Barriuso J."/>
            <person name="Kellner H."/>
            <person name="Castanera R."/>
            <person name="Alfaro M."/>
            <person name="Ramirez L."/>
            <person name="Pisabarro A.G."/>
            <person name="Kuo A."/>
            <person name="Tritt A."/>
            <person name="Lipzen A."/>
            <person name="He G."/>
            <person name="Yan M."/>
            <person name="Ng V."/>
            <person name="Cullen D."/>
            <person name="Martin F."/>
            <person name="Rosso M.-N."/>
            <person name="Henrissat B."/>
            <person name="Hibbett D."/>
            <person name="Martinez A.T."/>
            <person name="Grigoriev I.V."/>
        </authorList>
    </citation>
    <scope>NUCLEOTIDE SEQUENCE</scope>
    <source>
        <strain evidence="3">MF-IS2</strain>
    </source>
</reference>
<organism evidence="3 4">
    <name type="scientific">Macrolepiota fuliginosa MF-IS2</name>
    <dbReference type="NCBI Taxonomy" id="1400762"/>
    <lineage>
        <taxon>Eukaryota</taxon>
        <taxon>Fungi</taxon>
        <taxon>Dikarya</taxon>
        <taxon>Basidiomycota</taxon>
        <taxon>Agaricomycotina</taxon>
        <taxon>Agaricomycetes</taxon>
        <taxon>Agaricomycetidae</taxon>
        <taxon>Agaricales</taxon>
        <taxon>Agaricineae</taxon>
        <taxon>Agaricaceae</taxon>
        <taxon>Macrolepiota</taxon>
    </lineage>
</organism>
<evidence type="ECO:0000313" key="3">
    <source>
        <dbReference type="EMBL" id="KAF9443768.1"/>
    </source>
</evidence>
<dbReference type="Proteomes" id="UP000807342">
    <property type="component" value="Unassembled WGS sequence"/>
</dbReference>
<name>A0A9P6BZU9_9AGAR</name>
<dbReference type="EMBL" id="MU151437">
    <property type="protein sequence ID" value="KAF9443768.1"/>
    <property type="molecule type" value="Genomic_DNA"/>
</dbReference>
<keyword evidence="4" id="KW-1185">Reference proteome</keyword>
<protein>
    <submittedName>
        <fullName evidence="3">Uncharacterized protein</fullName>
    </submittedName>
</protein>
<keyword evidence="2" id="KW-0732">Signal</keyword>
<feature type="region of interest" description="Disordered" evidence="1">
    <location>
        <begin position="91"/>
        <end position="121"/>
    </location>
</feature>
<evidence type="ECO:0000256" key="1">
    <source>
        <dbReference type="SAM" id="MobiDB-lite"/>
    </source>
</evidence>
<dbReference type="AlphaFoldDB" id="A0A9P6BZU9"/>
<dbReference type="OrthoDB" id="3348811at2759"/>
<feature type="chain" id="PRO_5040308715" evidence="2">
    <location>
        <begin position="21"/>
        <end position="121"/>
    </location>
</feature>
<sequence length="121" mass="13039">MHSSFFISALFCLLAGQAMSIPLGVPTPMARALEQREPIAIEPVNAYVQRQNIPIEEPVKAPNAVIEPYKRDLGTPIKALNGVIEPYKRDDTRQDVPVKDTGLGASSIANHSPDLAGHAIA</sequence>
<feature type="signal peptide" evidence="2">
    <location>
        <begin position="1"/>
        <end position="20"/>
    </location>
</feature>